<accession>M0LHT4</accession>
<dbReference type="Proteomes" id="UP000011607">
    <property type="component" value="Unassembled WGS sequence"/>
</dbReference>
<reference evidence="2 3" key="1">
    <citation type="journal article" date="2014" name="PLoS Genet.">
        <title>Phylogenetically driven sequencing of extremely halophilic archaea reveals strategies for static and dynamic osmo-response.</title>
        <authorList>
            <person name="Becker E.A."/>
            <person name="Seitzer P.M."/>
            <person name="Tritt A."/>
            <person name="Larsen D."/>
            <person name="Krusor M."/>
            <person name="Yao A.I."/>
            <person name="Wu D."/>
            <person name="Madern D."/>
            <person name="Eisen J.A."/>
            <person name="Darling A.E."/>
            <person name="Facciotti M.T."/>
        </authorList>
    </citation>
    <scope>NUCLEOTIDE SEQUENCE [LARGE SCALE GENOMIC DNA]</scope>
    <source>
        <strain evidence="2 3">JCM 10879</strain>
    </source>
</reference>
<protein>
    <submittedName>
        <fullName evidence="2">Uncharacterized protein</fullName>
    </submittedName>
</protein>
<dbReference type="EMBL" id="AOMA01000143">
    <property type="protein sequence ID" value="EMA33192.1"/>
    <property type="molecule type" value="Genomic_DNA"/>
</dbReference>
<feature type="compositionally biased region" description="Acidic residues" evidence="1">
    <location>
        <begin position="26"/>
        <end position="76"/>
    </location>
</feature>
<organism evidence="2 3">
    <name type="scientific">Halobiforma nitratireducens JCM 10879</name>
    <dbReference type="NCBI Taxonomy" id="1227454"/>
    <lineage>
        <taxon>Archaea</taxon>
        <taxon>Methanobacteriati</taxon>
        <taxon>Methanobacteriota</taxon>
        <taxon>Stenosarchaea group</taxon>
        <taxon>Halobacteria</taxon>
        <taxon>Halobacteriales</taxon>
        <taxon>Natrialbaceae</taxon>
        <taxon>Halobiforma</taxon>
    </lineage>
</organism>
<proteinExistence type="predicted"/>
<evidence type="ECO:0000313" key="2">
    <source>
        <dbReference type="EMBL" id="EMA33192.1"/>
    </source>
</evidence>
<feature type="region of interest" description="Disordered" evidence="1">
    <location>
        <begin position="19"/>
        <end position="78"/>
    </location>
</feature>
<keyword evidence="3" id="KW-1185">Reference proteome</keyword>
<name>M0LHT4_9EURY</name>
<dbReference type="PROSITE" id="PS51257">
    <property type="entry name" value="PROKAR_LIPOPROTEIN"/>
    <property type="match status" value="1"/>
</dbReference>
<sequence length="177" mass="19702">MERRKILLGSGAALATALAGCSSTETGDEDPDDGDDGYDDDDGGYDDDGYDDDDDDDDDDDHDEVPGFDDDLEADSDVMSIMDIDRDDDRLYVVTQTDTTDPDVLSKELETVGYDIAAAVSDTDHFKAEISEIEWVLEHDDNHVLAVFIDVQWVVDFIEDELTDDEFVKKVLESKDQ</sequence>
<gene>
    <name evidence="2" type="ORF">C446_14399</name>
</gene>
<evidence type="ECO:0000313" key="3">
    <source>
        <dbReference type="Proteomes" id="UP000011607"/>
    </source>
</evidence>
<dbReference type="OrthoDB" id="170203at2157"/>
<evidence type="ECO:0000256" key="1">
    <source>
        <dbReference type="SAM" id="MobiDB-lite"/>
    </source>
</evidence>
<comment type="caution">
    <text evidence="2">The sequence shown here is derived from an EMBL/GenBank/DDBJ whole genome shotgun (WGS) entry which is preliminary data.</text>
</comment>
<dbReference type="eggNOG" id="arCOG10773">
    <property type="taxonomic scope" value="Archaea"/>
</dbReference>
<dbReference type="PATRIC" id="fig|1227454.3.peg.2950"/>
<dbReference type="RefSeq" id="WP_006673778.1">
    <property type="nucleotide sequence ID" value="NZ_AOMA01000143.1"/>
</dbReference>
<dbReference type="AlphaFoldDB" id="M0LHT4"/>